<dbReference type="AlphaFoldDB" id="A0A6J7GMV1"/>
<dbReference type="InterPro" id="IPR025354">
    <property type="entry name" value="DUF4258"/>
</dbReference>
<gene>
    <name evidence="1" type="ORF">UFOPK3610_00665</name>
</gene>
<evidence type="ECO:0000313" key="1">
    <source>
        <dbReference type="EMBL" id="CAB4909282.1"/>
    </source>
</evidence>
<accession>A0A6J7GMV1</accession>
<dbReference type="EMBL" id="CAFBMR010000017">
    <property type="protein sequence ID" value="CAB4909282.1"/>
    <property type="molecule type" value="Genomic_DNA"/>
</dbReference>
<organism evidence="1">
    <name type="scientific">freshwater metagenome</name>
    <dbReference type="NCBI Taxonomy" id="449393"/>
    <lineage>
        <taxon>unclassified sequences</taxon>
        <taxon>metagenomes</taxon>
        <taxon>ecological metagenomes</taxon>
    </lineage>
</organism>
<proteinExistence type="predicted"/>
<protein>
    <submittedName>
        <fullName evidence="1">Unannotated protein</fullName>
    </submittedName>
</protein>
<reference evidence="1" key="1">
    <citation type="submission" date="2020-05" db="EMBL/GenBank/DDBJ databases">
        <authorList>
            <person name="Chiriac C."/>
            <person name="Salcher M."/>
            <person name="Ghai R."/>
            <person name="Kavagutti S V."/>
        </authorList>
    </citation>
    <scope>NUCLEOTIDE SEQUENCE</scope>
</reference>
<name>A0A6J7GMV1_9ZZZZ</name>
<dbReference type="Pfam" id="PF14076">
    <property type="entry name" value="DUF4258"/>
    <property type="match status" value="1"/>
</dbReference>
<sequence length="76" mass="8126">MPPRPLLFTNHALQRMNERGVTPEDVVSAMRRPAGDPRPGSAGNHVVVGYASGGRLLRVVFASDGESVVTVIWVSS</sequence>